<accession>A0AB39IHL5</accession>
<dbReference type="FunFam" id="1.10.287.950:FF:000001">
    <property type="entry name" value="Methyl-accepting chemotaxis sensory transducer"/>
    <property type="match status" value="1"/>
</dbReference>
<evidence type="ECO:0000256" key="10">
    <source>
        <dbReference type="PROSITE-ProRule" id="PRU00284"/>
    </source>
</evidence>
<gene>
    <name evidence="13" type="ORF">J8657_00245</name>
    <name evidence="14" type="ORF">LF923_0021080</name>
</gene>
<keyword evidence="6 11" id="KW-1133">Transmembrane helix</keyword>
<keyword evidence="3" id="KW-0488">Methylation</keyword>
<dbReference type="GO" id="GO:0005886">
    <property type="term" value="C:plasma membrane"/>
    <property type="evidence" value="ECO:0007669"/>
    <property type="project" value="UniProtKB-SubCell"/>
</dbReference>
<dbReference type="PANTHER" id="PTHR43531">
    <property type="entry name" value="PROTEIN ICFG"/>
    <property type="match status" value="1"/>
</dbReference>
<keyword evidence="7 11" id="KW-0472">Membrane</keyword>
<dbReference type="RefSeq" id="WP_210173953.1">
    <property type="nucleotide sequence ID" value="NZ_CP162411.1"/>
</dbReference>
<evidence type="ECO:0000256" key="6">
    <source>
        <dbReference type="ARBA" id="ARBA00022989"/>
    </source>
</evidence>
<dbReference type="Pfam" id="PF02743">
    <property type="entry name" value="dCache_1"/>
    <property type="match status" value="1"/>
</dbReference>
<evidence type="ECO:0000256" key="3">
    <source>
        <dbReference type="ARBA" id="ARBA00022481"/>
    </source>
</evidence>
<dbReference type="Pfam" id="PF00015">
    <property type="entry name" value="MCPsignal"/>
    <property type="match status" value="1"/>
</dbReference>
<keyword evidence="2" id="KW-1003">Cell membrane</keyword>
<dbReference type="SUPFAM" id="SSF58104">
    <property type="entry name" value="Methyl-accepting chemotaxis protein (MCP) signaling domain"/>
    <property type="match status" value="1"/>
</dbReference>
<organism evidence="14">
    <name type="scientific">Dickeya oryzae</name>
    <dbReference type="NCBI Taxonomy" id="1240404"/>
    <lineage>
        <taxon>Bacteria</taxon>
        <taxon>Pseudomonadati</taxon>
        <taxon>Pseudomonadota</taxon>
        <taxon>Gammaproteobacteria</taxon>
        <taxon>Enterobacterales</taxon>
        <taxon>Pectobacteriaceae</taxon>
        <taxon>Dickeya</taxon>
    </lineage>
</organism>
<protein>
    <submittedName>
        <fullName evidence="14">Methyl-accepting chemotaxis protein</fullName>
    </submittedName>
</protein>
<evidence type="ECO:0000313" key="14">
    <source>
        <dbReference type="EMBL" id="XDL14611.1"/>
    </source>
</evidence>
<evidence type="ECO:0000259" key="12">
    <source>
        <dbReference type="PROSITE" id="PS50111"/>
    </source>
</evidence>
<keyword evidence="15" id="KW-1185">Reference proteome</keyword>
<dbReference type="PANTHER" id="PTHR43531:SF14">
    <property type="entry name" value="METHYL-ACCEPTING CHEMOTAXIS PROTEIN I-RELATED"/>
    <property type="match status" value="1"/>
</dbReference>
<proteinExistence type="inferred from homology"/>
<comment type="subcellular location">
    <subcellularLocation>
        <location evidence="1">Cell membrane</location>
        <topology evidence="1">Multi-pass membrane protein</topology>
    </subcellularLocation>
</comment>
<dbReference type="EMBL" id="JAGJWX010000001">
    <property type="protein sequence ID" value="MBP2856023.1"/>
    <property type="molecule type" value="Genomic_DNA"/>
</dbReference>
<keyword evidence="5 11" id="KW-0812">Transmembrane</keyword>
<evidence type="ECO:0000256" key="8">
    <source>
        <dbReference type="ARBA" id="ARBA00023224"/>
    </source>
</evidence>
<dbReference type="CDD" id="cd12912">
    <property type="entry name" value="PDC2_MCP_like"/>
    <property type="match status" value="1"/>
</dbReference>
<dbReference type="InterPro" id="IPR051310">
    <property type="entry name" value="MCP_chemotaxis"/>
</dbReference>
<feature type="transmembrane region" description="Helical" evidence="11">
    <location>
        <begin position="38"/>
        <end position="61"/>
    </location>
</feature>
<evidence type="ECO:0000256" key="4">
    <source>
        <dbReference type="ARBA" id="ARBA00022500"/>
    </source>
</evidence>
<feature type="domain" description="Methyl-accepting transducer" evidence="12">
    <location>
        <begin position="430"/>
        <end position="659"/>
    </location>
</feature>
<dbReference type="CDD" id="cd11386">
    <property type="entry name" value="MCP_signal"/>
    <property type="match status" value="1"/>
</dbReference>
<dbReference type="InterPro" id="IPR004090">
    <property type="entry name" value="Chemotax_Me-accpt_rcpt"/>
</dbReference>
<comment type="similarity">
    <text evidence="9">Belongs to the methyl-accepting chemotaxis (MCP) protein family.</text>
</comment>
<evidence type="ECO:0000256" key="1">
    <source>
        <dbReference type="ARBA" id="ARBA00004651"/>
    </source>
</evidence>
<evidence type="ECO:0000313" key="15">
    <source>
        <dbReference type="Proteomes" id="UP000810130"/>
    </source>
</evidence>
<dbReference type="GO" id="GO:0007165">
    <property type="term" value="P:signal transduction"/>
    <property type="evidence" value="ECO:0007669"/>
    <property type="project" value="UniProtKB-KW"/>
</dbReference>
<name>A0AB39IHL5_9GAMM</name>
<keyword evidence="4" id="KW-0145">Chemotaxis</keyword>
<dbReference type="AlphaFoldDB" id="A0AB39IHL5"/>
<reference evidence="13 15" key="1">
    <citation type="submission" date="2021-04" db="EMBL/GenBank/DDBJ databases">
        <title>Genomic and host-range diversity within the Dickeya zeae complex, identification of D. zeae and D. oryzae members, proposal of two novel subspecies D. zeae subsp. zeae subsp. nov. and D. zeae subsp. dombae subsp. nov.</title>
        <authorList>
            <person name="Van Gijsegem F."/>
            <person name="Hugouvieux-Cotte-Pattat N."/>
        </authorList>
    </citation>
    <scope>NUCLEOTIDE SEQUENCE [LARGE SCALE GENOMIC DNA]</scope>
    <source>
        <strain evidence="13 15">FVG03</strain>
    </source>
</reference>
<sequence>MPNPLVSYASSAVSSVSTIDMLKRNDALTRKKSLSTRALVLITTVIIITAGFAITIGFLLWQSGQQQKTSVQQVLEQTATASTYSVQNRIDVALFAARNLVQSVVSLRESGSTDRATAEQMLKNALKNHPELLSMSLAFEPNAFDGKDAQYASQPDQDPKGRFVRYVDRDNAGQVALHNLTDYETPGSGDYYLLPRKLQKEVILEPYSYPYNGVDVLLTSIAVPIMIDGKFYGSVTADFSLATLQKMVNDIKPFGGAGYAMMFSSSGNYIAHPDASRITKKLEGDPKLLESIQSGTPFVSNRMSSFTQKEMMNAYLPITIGNTGTPWMLGVTVPEQVVMAESVRLRYIGAFMTLLSILVVSGVISVIFTRKVLRPIGGEPTEAARIALAVAQGDLTFHIPVQPKDTSSIFYAMSEMQQQLRNIVEQLMSTSESVSHGAAEISAGNVDLASRTEQQAAALEETAASMEQITATVKQNADNAHSATRLTQNAAHIAQRGDEIVGQVVSVMGSIDDSSKKISEITTIISSIAFQTNILALNAAVEAARAGEQGRGFAVVAGEVRSLAQRSADAVKDITALIGESAERVGHGVSMVENAGKTMRDMLAAVTSVNDIMSEIVAASDEQSRGISQVTQAVHEMDGVTQQNAALVQQATAAAASLEDQARQLAQLVQVFRIH</sequence>
<dbReference type="Gene3D" id="3.30.450.20">
    <property type="entry name" value="PAS domain"/>
    <property type="match status" value="2"/>
</dbReference>
<evidence type="ECO:0000256" key="7">
    <source>
        <dbReference type="ARBA" id="ARBA00023136"/>
    </source>
</evidence>
<evidence type="ECO:0000313" key="13">
    <source>
        <dbReference type="EMBL" id="MBP2856023.1"/>
    </source>
</evidence>
<dbReference type="PRINTS" id="PR00260">
    <property type="entry name" value="CHEMTRNSDUCR"/>
</dbReference>
<dbReference type="EMBL" id="CP162411">
    <property type="protein sequence ID" value="XDL14611.1"/>
    <property type="molecule type" value="Genomic_DNA"/>
</dbReference>
<dbReference type="PROSITE" id="PS50111">
    <property type="entry name" value="CHEMOTAXIS_TRANSDUC_2"/>
    <property type="match status" value="1"/>
</dbReference>
<evidence type="ECO:0000256" key="5">
    <source>
        <dbReference type="ARBA" id="ARBA00022692"/>
    </source>
</evidence>
<dbReference type="GO" id="GO:0006935">
    <property type="term" value="P:chemotaxis"/>
    <property type="evidence" value="ECO:0007669"/>
    <property type="project" value="UniProtKB-KW"/>
</dbReference>
<evidence type="ECO:0000256" key="2">
    <source>
        <dbReference type="ARBA" id="ARBA00022475"/>
    </source>
</evidence>
<dbReference type="Gene3D" id="1.10.287.950">
    <property type="entry name" value="Methyl-accepting chemotaxis protein"/>
    <property type="match status" value="1"/>
</dbReference>
<dbReference type="SMART" id="SM00283">
    <property type="entry name" value="MA"/>
    <property type="match status" value="1"/>
</dbReference>
<dbReference type="InterPro" id="IPR033479">
    <property type="entry name" value="dCache_1"/>
</dbReference>
<feature type="transmembrane region" description="Helical" evidence="11">
    <location>
        <begin position="347"/>
        <end position="368"/>
    </location>
</feature>
<evidence type="ECO:0000256" key="9">
    <source>
        <dbReference type="ARBA" id="ARBA00029447"/>
    </source>
</evidence>
<dbReference type="Proteomes" id="UP000810130">
    <property type="component" value="Unassembled WGS sequence"/>
</dbReference>
<dbReference type="GO" id="GO:0004888">
    <property type="term" value="F:transmembrane signaling receptor activity"/>
    <property type="evidence" value="ECO:0007669"/>
    <property type="project" value="InterPro"/>
</dbReference>
<reference evidence="14" key="2">
    <citation type="submission" date="2024-07" db="EMBL/GenBank/DDBJ databases">
        <authorList>
            <person name="Pedron J."/>
        </authorList>
    </citation>
    <scope>NUCLEOTIDE SEQUENCE</scope>
    <source>
        <strain evidence="14">A642-S2-A17</strain>
    </source>
</reference>
<dbReference type="CDD" id="cd12913">
    <property type="entry name" value="PDC1_MCP_like"/>
    <property type="match status" value="1"/>
</dbReference>
<evidence type="ECO:0000256" key="11">
    <source>
        <dbReference type="SAM" id="Phobius"/>
    </source>
</evidence>
<dbReference type="InterPro" id="IPR004089">
    <property type="entry name" value="MCPsignal_dom"/>
</dbReference>
<keyword evidence="8 10" id="KW-0807">Transducer</keyword>